<accession>A0ABU2CBM0</accession>
<gene>
    <name evidence="13" type="ORF">J2X19_003311</name>
</gene>
<dbReference type="EMBL" id="JAVDXT010000003">
    <property type="protein sequence ID" value="MDR7378617.1"/>
    <property type="molecule type" value="Genomic_DNA"/>
</dbReference>
<dbReference type="InterPro" id="IPR023614">
    <property type="entry name" value="Porin_dom_sf"/>
</dbReference>
<dbReference type="InterPro" id="IPR050298">
    <property type="entry name" value="Gram-neg_bact_OMP"/>
</dbReference>
<keyword evidence="7" id="KW-0406">Ion transport</keyword>
<evidence type="ECO:0000256" key="6">
    <source>
        <dbReference type="ARBA" id="ARBA00022729"/>
    </source>
</evidence>
<comment type="subunit">
    <text evidence="2">Homotrimer.</text>
</comment>
<name>A0ABU2CBM0_9BURK</name>
<evidence type="ECO:0000313" key="13">
    <source>
        <dbReference type="EMBL" id="MDR7378617.1"/>
    </source>
</evidence>
<feature type="chain" id="PRO_5045214391" evidence="11">
    <location>
        <begin position="21"/>
        <end position="351"/>
    </location>
</feature>
<dbReference type="RefSeq" id="WP_310374868.1">
    <property type="nucleotide sequence ID" value="NZ_JAVDXT010000003.1"/>
</dbReference>
<keyword evidence="3" id="KW-0813">Transport</keyword>
<evidence type="ECO:0000256" key="1">
    <source>
        <dbReference type="ARBA" id="ARBA00004571"/>
    </source>
</evidence>
<keyword evidence="4" id="KW-1134">Transmembrane beta strand</keyword>
<evidence type="ECO:0000256" key="4">
    <source>
        <dbReference type="ARBA" id="ARBA00022452"/>
    </source>
</evidence>
<keyword evidence="9" id="KW-0472">Membrane</keyword>
<sequence>MQSKLLAVLAVGAFAGAASAQSSVTLSGIVDAWVGQTHHKVGVNPPGTGFVVDSGGAQASRWSLRGTEDLGGGLKTNFVLEQGISIDNGTVSTVSNSNIGFNRAAYVGLSGNFGELRAGRMLGAFDALRGSTNHLYDSSGFASTGQVWGAGTTAANGLAAVTGSDYLARGNNTVMYITPTFGAFSGSVSTSASEGAATATANPRMVSAHAKYAQGPARIGYSYQTENFANGKNRFHLVAGNYNFGPMNMVGAFQRQTDERIAGHQTSKEWELGLDAPFGAATVAIGYASAVTENSAGTKVVDAHGLSLMATYDVSKRTRFYTAFRQLKTERADGSVSLDASRFGVGVTHKF</sequence>
<dbReference type="InterPro" id="IPR033900">
    <property type="entry name" value="Gram_neg_porin_domain"/>
</dbReference>
<feature type="domain" description="Porin" evidence="12">
    <location>
        <begin position="7"/>
        <end position="330"/>
    </location>
</feature>
<proteinExistence type="predicted"/>
<dbReference type="Gene3D" id="2.40.160.10">
    <property type="entry name" value="Porin"/>
    <property type="match status" value="1"/>
</dbReference>
<keyword evidence="8" id="KW-0626">Porin</keyword>
<evidence type="ECO:0000256" key="3">
    <source>
        <dbReference type="ARBA" id="ARBA00022448"/>
    </source>
</evidence>
<keyword evidence="10" id="KW-0998">Cell outer membrane</keyword>
<dbReference type="CDD" id="cd00342">
    <property type="entry name" value="gram_neg_porins"/>
    <property type="match status" value="1"/>
</dbReference>
<protein>
    <submittedName>
        <fullName evidence="13">Porin</fullName>
    </submittedName>
</protein>
<evidence type="ECO:0000256" key="11">
    <source>
        <dbReference type="SAM" id="SignalP"/>
    </source>
</evidence>
<comment type="subcellular location">
    <subcellularLocation>
        <location evidence="1">Cell outer membrane</location>
        <topology evidence="1">Multi-pass membrane protein</topology>
    </subcellularLocation>
</comment>
<keyword evidence="14" id="KW-1185">Reference proteome</keyword>
<dbReference type="Pfam" id="PF13609">
    <property type="entry name" value="Porin_4"/>
    <property type="match status" value="1"/>
</dbReference>
<evidence type="ECO:0000256" key="9">
    <source>
        <dbReference type="ARBA" id="ARBA00023136"/>
    </source>
</evidence>
<dbReference type="Proteomes" id="UP001180487">
    <property type="component" value="Unassembled WGS sequence"/>
</dbReference>
<keyword evidence="5" id="KW-0812">Transmembrane</keyword>
<evidence type="ECO:0000256" key="10">
    <source>
        <dbReference type="ARBA" id="ARBA00023237"/>
    </source>
</evidence>
<dbReference type="PANTHER" id="PTHR34501">
    <property type="entry name" value="PROTEIN YDDL-RELATED"/>
    <property type="match status" value="1"/>
</dbReference>
<evidence type="ECO:0000256" key="8">
    <source>
        <dbReference type="ARBA" id="ARBA00023114"/>
    </source>
</evidence>
<feature type="signal peptide" evidence="11">
    <location>
        <begin position="1"/>
        <end position="20"/>
    </location>
</feature>
<dbReference type="PANTHER" id="PTHR34501:SF9">
    <property type="entry name" value="MAJOR OUTER MEMBRANE PROTEIN P.IA"/>
    <property type="match status" value="1"/>
</dbReference>
<reference evidence="13 14" key="1">
    <citation type="submission" date="2023-07" db="EMBL/GenBank/DDBJ databases">
        <title>Sorghum-associated microbial communities from plants grown in Nebraska, USA.</title>
        <authorList>
            <person name="Schachtman D."/>
        </authorList>
    </citation>
    <scope>NUCLEOTIDE SEQUENCE [LARGE SCALE GENOMIC DNA]</scope>
    <source>
        <strain evidence="13 14">BE313</strain>
    </source>
</reference>
<evidence type="ECO:0000256" key="7">
    <source>
        <dbReference type="ARBA" id="ARBA00023065"/>
    </source>
</evidence>
<comment type="caution">
    <text evidence="13">The sequence shown here is derived from an EMBL/GenBank/DDBJ whole genome shotgun (WGS) entry which is preliminary data.</text>
</comment>
<evidence type="ECO:0000256" key="2">
    <source>
        <dbReference type="ARBA" id="ARBA00011233"/>
    </source>
</evidence>
<keyword evidence="6 11" id="KW-0732">Signal</keyword>
<organism evidence="13 14">
    <name type="scientific">Rhodoferax ferrireducens</name>
    <dbReference type="NCBI Taxonomy" id="192843"/>
    <lineage>
        <taxon>Bacteria</taxon>
        <taxon>Pseudomonadati</taxon>
        <taxon>Pseudomonadota</taxon>
        <taxon>Betaproteobacteria</taxon>
        <taxon>Burkholderiales</taxon>
        <taxon>Comamonadaceae</taxon>
        <taxon>Rhodoferax</taxon>
    </lineage>
</organism>
<evidence type="ECO:0000259" key="12">
    <source>
        <dbReference type="Pfam" id="PF13609"/>
    </source>
</evidence>
<dbReference type="SUPFAM" id="SSF56935">
    <property type="entry name" value="Porins"/>
    <property type="match status" value="1"/>
</dbReference>
<evidence type="ECO:0000256" key="5">
    <source>
        <dbReference type="ARBA" id="ARBA00022692"/>
    </source>
</evidence>
<evidence type="ECO:0000313" key="14">
    <source>
        <dbReference type="Proteomes" id="UP001180487"/>
    </source>
</evidence>